<dbReference type="FunFam" id="3.10.290.10:FF:000001">
    <property type="entry name" value="30S ribosomal protein S4"/>
    <property type="match status" value="1"/>
</dbReference>
<evidence type="ECO:0000256" key="1">
    <source>
        <dbReference type="ARBA" id="ARBA00007465"/>
    </source>
</evidence>
<dbReference type="CDD" id="cd00165">
    <property type="entry name" value="S4"/>
    <property type="match status" value="1"/>
</dbReference>
<keyword evidence="5 7" id="KW-0687">Ribonucleoprotein</keyword>
<comment type="caution">
    <text evidence="11">The sequence shown here is derived from an EMBL/GenBank/DDBJ whole genome shotgun (WGS) entry which is preliminary data.</text>
</comment>
<evidence type="ECO:0000256" key="6">
    <source>
        <dbReference type="ARBA" id="ARBA00035254"/>
    </source>
</evidence>
<dbReference type="GO" id="GO:0015935">
    <property type="term" value="C:small ribosomal subunit"/>
    <property type="evidence" value="ECO:0007669"/>
    <property type="project" value="InterPro"/>
</dbReference>
<evidence type="ECO:0000256" key="4">
    <source>
        <dbReference type="ARBA" id="ARBA00022980"/>
    </source>
</evidence>
<dbReference type="Pfam" id="PF01479">
    <property type="entry name" value="S4"/>
    <property type="match status" value="1"/>
</dbReference>
<dbReference type="AlphaFoldDB" id="A0A1G1Z8U6"/>
<keyword evidence="4 7" id="KW-0689">Ribosomal protein</keyword>
<dbReference type="Pfam" id="PF00163">
    <property type="entry name" value="Ribosomal_S4"/>
    <property type="match status" value="1"/>
</dbReference>
<dbReference type="SUPFAM" id="SSF55174">
    <property type="entry name" value="Alpha-L RNA-binding motif"/>
    <property type="match status" value="1"/>
</dbReference>
<evidence type="ECO:0000256" key="3">
    <source>
        <dbReference type="ARBA" id="ARBA00022884"/>
    </source>
</evidence>
<dbReference type="InterPro" id="IPR005709">
    <property type="entry name" value="Ribosomal_uS4_bac-type"/>
</dbReference>
<dbReference type="GO" id="GO:0003735">
    <property type="term" value="F:structural constituent of ribosome"/>
    <property type="evidence" value="ECO:0007669"/>
    <property type="project" value="InterPro"/>
</dbReference>
<dbReference type="PANTHER" id="PTHR11831:SF4">
    <property type="entry name" value="SMALL RIBOSOMAL SUBUNIT PROTEIN US4M"/>
    <property type="match status" value="1"/>
</dbReference>
<evidence type="ECO:0000313" key="12">
    <source>
        <dbReference type="Proteomes" id="UP000176544"/>
    </source>
</evidence>
<dbReference type="NCBIfam" id="TIGR01017">
    <property type="entry name" value="rpsD_bact"/>
    <property type="match status" value="1"/>
</dbReference>
<evidence type="ECO:0000256" key="7">
    <source>
        <dbReference type="HAMAP-Rule" id="MF_01306"/>
    </source>
</evidence>
<feature type="domain" description="Small ribosomal subunit protein uS4 N-terminal" evidence="10">
    <location>
        <begin position="3"/>
        <end position="95"/>
    </location>
</feature>
<dbReference type="PANTHER" id="PTHR11831">
    <property type="entry name" value="30S 40S RIBOSOMAL PROTEIN"/>
    <property type="match status" value="1"/>
</dbReference>
<dbReference type="HAMAP" id="MF_01306_B">
    <property type="entry name" value="Ribosomal_uS4_B"/>
    <property type="match status" value="1"/>
</dbReference>
<dbReference type="InterPro" id="IPR001912">
    <property type="entry name" value="Ribosomal_uS4_N"/>
</dbReference>
<comment type="similarity">
    <text evidence="1 7">Belongs to the universal ribosomal protein uS4 family.</text>
</comment>
<keyword evidence="3 7" id="KW-0694">RNA-binding</keyword>
<dbReference type="Proteomes" id="UP000176544">
    <property type="component" value="Unassembled WGS sequence"/>
</dbReference>
<dbReference type="InterPro" id="IPR036986">
    <property type="entry name" value="S4_RNA-bd_sf"/>
</dbReference>
<dbReference type="Gene3D" id="3.10.290.10">
    <property type="entry name" value="RNA-binding S4 domain"/>
    <property type="match status" value="1"/>
</dbReference>
<dbReference type="EMBL" id="MHJA01000017">
    <property type="protein sequence ID" value="OGY61051.1"/>
    <property type="molecule type" value="Genomic_DNA"/>
</dbReference>
<evidence type="ECO:0000259" key="10">
    <source>
        <dbReference type="SMART" id="SM01390"/>
    </source>
</evidence>
<comment type="subunit">
    <text evidence="7">Part of the 30S ribosomal subunit. Contacts protein S5. The interaction surface between S4 and S5 is involved in control of translational fidelity.</text>
</comment>
<evidence type="ECO:0000313" key="11">
    <source>
        <dbReference type="EMBL" id="OGY61051.1"/>
    </source>
</evidence>
<name>A0A1G1Z8U6_9BACT</name>
<gene>
    <name evidence="7" type="primary">rpsD</name>
    <name evidence="11" type="ORF">A3I33_00250</name>
</gene>
<reference evidence="11 12" key="1">
    <citation type="journal article" date="2016" name="Nat. Commun.">
        <title>Thousands of microbial genomes shed light on interconnected biogeochemical processes in an aquifer system.</title>
        <authorList>
            <person name="Anantharaman K."/>
            <person name="Brown C.T."/>
            <person name="Hug L.A."/>
            <person name="Sharon I."/>
            <person name="Castelle C.J."/>
            <person name="Probst A.J."/>
            <person name="Thomas B.C."/>
            <person name="Singh A."/>
            <person name="Wilkins M.J."/>
            <person name="Karaoz U."/>
            <person name="Brodie E.L."/>
            <person name="Williams K.H."/>
            <person name="Hubbard S.S."/>
            <person name="Banfield J.F."/>
        </authorList>
    </citation>
    <scope>NUCLEOTIDE SEQUENCE [LARGE SCALE GENOMIC DNA]</scope>
</reference>
<keyword evidence="2 7" id="KW-0699">rRNA-binding</keyword>
<feature type="compositionally biased region" description="Basic residues" evidence="8">
    <location>
        <begin position="33"/>
        <end position="45"/>
    </location>
</feature>
<accession>A0A1G1Z8U6</accession>
<proteinExistence type="inferred from homology"/>
<dbReference type="SMART" id="SM01390">
    <property type="entry name" value="Ribosomal_S4"/>
    <property type="match status" value="1"/>
</dbReference>
<comment type="function">
    <text evidence="7">With S5 and S12 plays an important role in translational accuracy.</text>
</comment>
<comment type="function">
    <text evidence="7">One of the primary rRNA binding proteins, it binds directly to 16S rRNA where it nucleates assembly of the body of the 30S subunit.</text>
</comment>
<dbReference type="Gene3D" id="1.10.1050.10">
    <property type="entry name" value="Ribosomal Protein S4 Delta 41, Chain A, domain 1"/>
    <property type="match status" value="1"/>
</dbReference>
<dbReference type="SMART" id="SM00363">
    <property type="entry name" value="S4"/>
    <property type="match status" value="1"/>
</dbReference>
<evidence type="ECO:0000256" key="2">
    <source>
        <dbReference type="ARBA" id="ARBA00022730"/>
    </source>
</evidence>
<dbReference type="GO" id="GO:0019843">
    <property type="term" value="F:rRNA binding"/>
    <property type="evidence" value="ECO:0007669"/>
    <property type="project" value="UniProtKB-UniRule"/>
</dbReference>
<feature type="domain" description="RNA-binding S4" evidence="9">
    <location>
        <begin position="96"/>
        <end position="160"/>
    </location>
</feature>
<organism evidence="11 12">
    <name type="scientific">Candidatus Colwellbacteria bacterium RIFCSPLOWO2_02_FULL_45_11</name>
    <dbReference type="NCBI Taxonomy" id="1797692"/>
    <lineage>
        <taxon>Bacteria</taxon>
        <taxon>Candidatus Colwelliibacteriota</taxon>
    </lineage>
</organism>
<evidence type="ECO:0000256" key="5">
    <source>
        <dbReference type="ARBA" id="ARBA00023274"/>
    </source>
</evidence>
<dbReference type="InterPro" id="IPR002942">
    <property type="entry name" value="S4_RNA-bd"/>
</dbReference>
<dbReference type="STRING" id="1797692.A3I33_00250"/>
<evidence type="ECO:0000256" key="8">
    <source>
        <dbReference type="SAM" id="MobiDB-lite"/>
    </source>
</evidence>
<dbReference type="GO" id="GO:0042274">
    <property type="term" value="P:ribosomal small subunit biogenesis"/>
    <property type="evidence" value="ECO:0007669"/>
    <property type="project" value="TreeGrafter"/>
</dbReference>
<sequence>MPRVLEKRERSLGVKLSIRGDRASSPKSALTRKPYKPGQHGKRFSKMGEFGTQLREKQKIKFSYGITDRQLKKVFENAHAQKGKSAIDVITSMLERRLDNVVVLLGFAQSRSISRKMVTHGHFLVNGRRVNTPSYELSPGDTVAISASSKNISVFEDLKDKMKNHNVPSWLSLNKDTLEGKVESHPKDVNFPFNINMVVDYYSKK</sequence>
<protein>
    <recommendedName>
        <fullName evidence="6 7">Small ribosomal subunit protein uS4</fullName>
    </recommendedName>
</protein>
<feature type="region of interest" description="Disordered" evidence="8">
    <location>
        <begin position="16"/>
        <end position="45"/>
    </location>
</feature>
<evidence type="ECO:0000259" key="9">
    <source>
        <dbReference type="SMART" id="SM00363"/>
    </source>
</evidence>
<dbReference type="PROSITE" id="PS50889">
    <property type="entry name" value="S4"/>
    <property type="match status" value="1"/>
</dbReference>
<dbReference type="InterPro" id="IPR022801">
    <property type="entry name" value="Ribosomal_uS4"/>
</dbReference>
<dbReference type="NCBIfam" id="NF003717">
    <property type="entry name" value="PRK05327.1"/>
    <property type="match status" value="1"/>
</dbReference>
<dbReference type="GO" id="GO:0006412">
    <property type="term" value="P:translation"/>
    <property type="evidence" value="ECO:0007669"/>
    <property type="project" value="UniProtKB-UniRule"/>
</dbReference>